<reference evidence="2" key="1">
    <citation type="submission" date="2023-07" db="EMBL/GenBank/DDBJ databases">
        <authorList>
            <consortium name="CYATHOMIX"/>
        </authorList>
    </citation>
    <scope>NUCLEOTIDE SEQUENCE</scope>
    <source>
        <strain evidence="2">N/A</strain>
    </source>
</reference>
<protein>
    <submittedName>
        <fullName evidence="2">Uncharacterized protein</fullName>
    </submittedName>
</protein>
<accession>A0AA36DLB7</accession>
<name>A0AA36DLB7_CYLNA</name>
<evidence type="ECO:0000313" key="2">
    <source>
        <dbReference type="EMBL" id="CAJ0588493.1"/>
    </source>
</evidence>
<evidence type="ECO:0000256" key="1">
    <source>
        <dbReference type="SAM" id="SignalP"/>
    </source>
</evidence>
<dbReference type="EMBL" id="CATQJL010000001">
    <property type="protein sequence ID" value="CAJ0588493.1"/>
    <property type="molecule type" value="Genomic_DNA"/>
</dbReference>
<organism evidence="2 3">
    <name type="scientific">Cylicocyclus nassatus</name>
    <name type="common">Nematode worm</name>
    <dbReference type="NCBI Taxonomy" id="53992"/>
    <lineage>
        <taxon>Eukaryota</taxon>
        <taxon>Metazoa</taxon>
        <taxon>Ecdysozoa</taxon>
        <taxon>Nematoda</taxon>
        <taxon>Chromadorea</taxon>
        <taxon>Rhabditida</taxon>
        <taxon>Rhabditina</taxon>
        <taxon>Rhabditomorpha</taxon>
        <taxon>Strongyloidea</taxon>
        <taxon>Strongylidae</taxon>
        <taxon>Cylicocyclus</taxon>
    </lineage>
</organism>
<proteinExistence type="predicted"/>
<dbReference type="Proteomes" id="UP001176961">
    <property type="component" value="Unassembled WGS sequence"/>
</dbReference>
<keyword evidence="3" id="KW-1185">Reference proteome</keyword>
<evidence type="ECO:0000313" key="3">
    <source>
        <dbReference type="Proteomes" id="UP001176961"/>
    </source>
</evidence>
<gene>
    <name evidence="2" type="ORF">CYNAS_LOCUS476</name>
</gene>
<keyword evidence="1" id="KW-0732">Signal</keyword>
<feature type="chain" id="PRO_5041439307" evidence="1">
    <location>
        <begin position="19"/>
        <end position="90"/>
    </location>
</feature>
<sequence length="90" mass="8652">MFTSLIIFALVVVVSIHCQLGGLLGGGGYGNQGGLLGGGGYGNQGFGNQGYGGGYGNQGMYGNQGGFGGGYGNRGGGLLGGGGCNDLCFC</sequence>
<dbReference type="AlphaFoldDB" id="A0AA36DLB7"/>
<feature type="signal peptide" evidence="1">
    <location>
        <begin position="1"/>
        <end position="18"/>
    </location>
</feature>
<comment type="caution">
    <text evidence="2">The sequence shown here is derived from an EMBL/GenBank/DDBJ whole genome shotgun (WGS) entry which is preliminary data.</text>
</comment>